<dbReference type="InterPro" id="IPR007110">
    <property type="entry name" value="Ig-like_dom"/>
</dbReference>
<dbReference type="PROSITE" id="PS50835">
    <property type="entry name" value="IG_LIKE"/>
    <property type="match status" value="3"/>
</dbReference>
<feature type="domain" description="Ig-like" evidence="11">
    <location>
        <begin position="507"/>
        <end position="576"/>
    </location>
</feature>
<keyword evidence="6" id="KW-1015">Disulfide bond</keyword>
<evidence type="ECO:0000256" key="7">
    <source>
        <dbReference type="ARBA" id="ARBA00023180"/>
    </source>
</evidence>
<dbReference type="Pfam" id="PF22705">
    <property type="entry name" value="C2-set_3"/>
    <property type="match status" value="2"/>
</dbReference>
<dbReference type="SMART" id="SM00409">
    <property type="entry name" value="IG"/>
    <property type="match status" value="2"/>
</dbReference>
<dbReference type="InterPro" id="IPR050504">
    <property type="entry name" value="IgSF_BTN/MOG"/>
</dbReference>
<keyword evidence="5 10" id="KW-0472">Membrane</keyword>
<dbReference type="PANTHER" id="PTHR24100">
    <property type="entry name" value="BUTYROPHILIN"/>
    <property type="match status" value="1"/>
</dbReference>
<comment type="similarity">
    <text evidence="9">Belongs to the SKINT family.</text>
</comment>
<keyword evidence="8" id="KW-0393">Immunoglobulin domain</keyword>
<evidence type="ECO:0000256" key="5">
    <source>
        <dbReference type="ARBA" id="ARBA00023136"/>
    </source>
</evidence>
<dbReference type="SMART" id="SM00406">
    <property type="entry name" value="IGv"/>
    <property type="match status" value="2"/>
</dbReference>
<dbReference type="GO" id="GO:0042110">
    <property type="term" value="P:T cell activation"/>
    <property type="evidence" value="ECO:0007669"/>
    <property type="project" value="UniProtKB-ARBA"/>
</dbReference>
<dbReference type="GO" id="GO:0005102">
    <property type="term" value="F:signaling receptor binding"/>
    <property type="evidence" value="ECO:0007669"/>
    <property type="project" value="TreeGrafter"/>
</dbReference>
<feature type="transmembrane region" description="Helical" evidence="10">
    <location>
        <begin position="584"/>
        <end position="607"/>
    </location>
</feature>
<reference evidence="12" key="1">
    <citation type="submission" date="2019-10" db="EMBL/GenBank/DDBJ databases">
        <title>The sequence and de novo assembly of the wild yak genome.</title>
        <authorList>
            <person name="Liu Y."/>
        </authorList>
    </citation>
    <scope>NUCLEOTIDE SEQUENCE [LARGE SCALE GENOMIC DNA]</scope>
    <source>
        <strain evidence="12">WY2019</strain>
    </source>
</reference>
<keyword evidence="3" id="KW-0732">Signal</keyword>
<dbReference type="GO" id="GO:0001817">
    <property type="term" value="P:regulation of cytokine production"/>
    <property type="evidence" value="ECO:0007669"/>
    <property type="project" value="TreeGrafter"/>
</dbReference>
<dbReference type="Proteomes" id="UP000322234">
    <property type="component" value="Unassembled WGS sequence"/>
</dbReference>
<dbReference type="Gene3D" id="2.60.40.10">
    <property type="entry name" value="Immunoglobulins"/>
    <property type="match status" value="4"/>
</dbReference>
<keyword evidence="7" id="KW-0325">Glycoprotein</keyword>
<evidence type="ECO:0000256" key="8">
    <source>
        <dbReference type="ARBA" id="ARBA00023319"/>
    </source>
</evidence>
<evidence type="ECO:0000313" key="12">
    <source>
        <dbReference type="EMBL" id="MXQ88287.1"/>
    </source>
</evidence>
<evidence type="ECO:0000256" key="6">
    <source>
        <dbReference type="ARBA" id="ARBA00023157"/>
    </source>
</evidence>
<evidence type="ECO:0000256" key="9">
    <source>
        <dbReference type="ARBA" id="ARBA00038221"/>
    </source>
</evidence>
<dbReference type="PANTHER" id="PTHR24100:SF102">
    <property type="entry name" value="SELECTION AND UPKEEP OF INTRAEPITHELIAL T-CELLS PROTEIN 2-RELATED"/>
    <property type="match status" value="1"/>
</dbReference>
<dbReference type="GO" id="GO:0009897">
    <property type="term" value="C:external side of plasma membrane"/>
    <property type="evidence" value="ECO:0007669"/>
    <property type="project" value="TreeGrafter"/>
</dbReference>
<keyword evidence="2 10" id="KW-0812">Transmembrane</keyword>
<feature type="domain" description="Ig-like" evidence="11">
    <location>
        <begin position="74"/>
        <end position="171"/>
    </location>
</feature>
<feature type="transmembrane region" description="Helical" evidence="10">
    <location>
        <begin position="627"/>
        <end position="650"/>
    </location>
</feature>
<dbReference type="FunFam" id="2.60.40.10:FF:000088">
    <property type="entry name" value="Butyrophilin subfamily 1 member A1"/>
    <property type="match status" value="2"/>
</dbReference>
<evidence type="ECO:0000313" key="13">
    <source>
        <dbReference type="Proteomes" id="UP000322234"/>
    </source>
</evidence>
<dbReference type="GO" id="GO:0050852">
    <property type="term" value="P:T cell receptor signaling pathway"/>
    <property type="evidence" value="ECO:0007669"/>
    <property type="project" value="TreeGrafter"/>
</dbReference>
<dbReference type="CDD" id="cd05713">
    <property type="entry name" value="IgV_MOG_like"/>
    <property type="match status" value="1"/>
</dbReference>
<evidence type="ECO:0000256" key="3">
    <source>
        <dbReference type="ARBA" id="ARBA00022729"/>
    </source>
</evidence>
<evidence type="ECO:0000256" key="4">
    <source>
        <dbReference type="ARBA" id="ARBA00022989"/>
    </source>
</evidence>
<dbReference type="InterPro" id="IPR013783">
    <property type="entry name" value="Ig-like_fold"/>
</dbReference>
<dbReference type="EMBL" id="VBQZ03000044">
    <property type="protein sequence ID" value="MXQ88287.1"/>
    <property type="molecule type" value="Genomic_DNA"/>
</dbReference>
<keyword evidence="4 10" id="KW-1133">Transmembrane helix</keyword>
<evidence type="ECO:0000259" key="11">
    <source>
        <dbReference type="PROSITE" id="PS50835"/>
    </source>
</evidence>
<organism evidence="12 13">
    <name type="scientific">Bos mutus</name>
    <name type="common">wild yak</name>
    <dbReference type="NCBI Taxonomy" id="72004"/>
    <lineage>
        <taxon>Eukaryota</taxon>
        <taxon>Metazoa</taxon>
        <taxon>Chordata</taxon>
        <taxon>Craniata</taxon>
        <taxon>Vertebrata</taxon>
        <taxon>Euteleostomi</taxon>
        <taxon>Mammalia</taxon>
        <taxon>Eutheria</taxon>
        <taxon>Laurasiatheria</taxon>
        <taxon>Artiodactyla</taxon>
        <taxon>Ruminantia</taxon>
        <taxon>Pecora</taxon>
        <taxon>Bovidae</taxon>
        <taxon>Bovinae</taxon>
        <taxon>Bos</taxon>
    </lineage>
</organism>
<dbReference type="GO" id="GO:0050863">
    <property type="term" value="P:regulation of T cell activation"/>
    <property type="evidence" value="ECO:0007669"/>
    <property type="project" value="UniProtKB-ARBA"/>
</dbReference>
<name>A0A6B0RHV7_9CETA</name>
<keyword evidence="13" id="KW-1185">Reference proteome</keyword>
<feature type="transmembrane region" description="Helical" evidence="10">
    <location>
        <begin position="671"/>
        <end position="691"/>
    </location>
</feature>
<gene>
    <name evidence="12" type="ORF">E5288_WYG017104</name>
</gene>
<evidence type="ECO:0000256" key="10">
    <source>
        <dbReference type="SAM" id="Phobius"/>
    </source>
</evidence>
<accession>A0A6B0RHV7</accession>
<comment type="subcellular location">
    <subcellularLocation>
        <location evidence="1">Membrane</location>
    </subcellularLocation>
</comment>
<dbReference type="SUPFAM" id="SSF48726">
    <property type="entry name" value="Immunoglobulin"/>
    <property type="match status" value="3"/>
</dbReference>
<comment type="caution">
    <text evidence="12">The sequence shown here is derived from an EMBL/GenBank/DDBJ whole genome shotgun (WGS) entry which is preliminary data.</text>
</comment>
<sequence length="698" mass="78958">MKDLERNFFWILELKHQKAYSDANALDTTVGMMKLKSSSFSGSCVSFLLLQVMTSTSENWTVTIPVRHLVATVGGHAELSCQLSPPQSAERMEVRWFRGDNSKLVHLYRDGHEVNGEAAPEYVNRTEFVNEAIRQGKVMLRLHNISVSDDGSYQCSFKGSGINNVASMNLSIAALGLETQIHVQAPGIEGLTVDYNSGGWFPKPQMECRDSRGEIVPHSSKSYSQDGARLFHMKMTLVLRNQSWGNMTCYIRNPLTGEEKQTNIILADIPDRNLLEVFKNMLDKCFTNGDNCCNQCGITKRICLKVMYPLFPLYNDWMWDMAMVLAGSMAFFSLLITVLGMTLRGVMEMTGQSFSRYFVATLLLQMITPSSEQFTVNGIEGPILAPLGGKVELSCQLSPPQTAEHMEIRWFRNHYKRPVHLYKDGKDLYGETISNYVERTELLTDAIGEGKVTLRIFSVNADDDGTYHCFFKDGDFYEEAITEVKVTATSLETQILVHPPNTKGLLVECNSGGWFPQPQMEWRDSREETIPPSSKSHSQDTDKLFNMKMTLLIQSTHGNVTCYLRNPVTGQEEKISIVLSNKPFLWNTVWKLILGLILALPLTFTMASSIALHHRLQSCSCNALPPWLVGILIFLTSFSMIVSLIFYLHYRKRVPISDPHFELDVMWLEDMTVILCVLMVFITMIISSAYFRLRGIDS</sequence>
<dbReference type="InterPro" id="IPR003599">
    <property type="entry name" value="Ig_sub"/>
</dbReference>
<dbReference type="InterPro" id="IPR053896">
    <property type="entry name" value="BTN3A2-like_Ig-C"/>
</dbReference>
<dbReference type="InterPro" id="IPR013106">
    <property type="entry name" value="Ig_V-set"/>
</dbReference>
<dbReference type="FunFam" id="2.60.40.10:FF:000142">
    <property type="entry name" value="V-set domain-containing T-cell activation inhibitor 1"/>
    <property type="match status" value="1"/>
</dbReference>
<evidence type="ECO:0000256" key="2">
    <source>
        <dbReference type="ARBA" id="ARBA00022692"/>
    </source>
</evidence>
<proteinExistence type="inferred from homology"/>
<dbReference type="AlphaFoldDB" id="A0A6B0RHV7"/>
<evidence type="ECO:0000256" key="1">
    <source>
        <dbReference type="ARBA" id="ARBA00004370"/>
    </source>
</evidence>
<feature type="domain" description="Ig-like" evidence="11">
    <location>
        <begin position="369"/>
        <end position="487"/>
    </location>
</feature>
<dbReference type="InterPro" id="IPR036179">
    <property type="entry name" value="Ig-like_dom_sf"/>
</dbReference>
<dbReference type="Pfam" id="PF07686">
    <property type="entry name" value="V-set"/>
    <property type="match status" value="2"/>
</dbReference>
<feature type="transmembrane region" description="Helical" evidence="10">
    <location>
        <begin position="317"/>
        <end position="339"/>
    </location>
</feature>
<protein>
    <recommendedName>
        <fullName evidence="11">Ig-like domain-containing protein</fullName>
    </recommendedName>
</protein>
<dbReference type="GO" id="GO:1903037">
    <property type="term" value="P:regulation of leukocyte cell-cell adhesion"/>
    <property type="evidence" value="ECO:0007669"/>
    <property type="project" value="UniProtKB-ARBA"/>
</dbReference>
<dbReference type="FunFam" id="2.60.40.10:FF:000208">
    <property type="entry name" value="Butyrophilin subfamily 1 member A1"/>
    <property type="match status" value="1"/>
</dbReference>